<sequence length="299" mass="32808">MTMLVWTGAVLLVLAALAWAATRWLRHSLAAPRRPVEGSPADHGVSGIAVSFPTRRGRWLSGWLLDGDPRIGRVVICHGWGVNRLFMLSLARPLQRAGWQVLLFDVRNHGNSDADDFSSMPRFAEDIVAAVAWLRRNDDGDEGPLIIAGHSVGAAATLLAAAWRDDVDGVISLSGFVHPERMMKRWLAARHVPFIPFGWLVLRYVEAVIGHRFATIAPVSVIGRIRVPVLIAHGRRDRVIPPVDAEALARAGDPGTTTLVWLEGDHDLSDELAEQWPRLVAFLDAVADGIASRKDRGHD</sequence>
<keyword evidence="3" id="KW-1185">Reference proteome</keyword>
<reference evidence="2 3" key="1">
    <citation type="submission" date="2019-02" db="EMBL/GenBank/DDBJ databases">
        <title>Genomic Encyclopedia of Type Strains, Phase IV (KMG-IV): sequencing the most valuable type-strain genomes for metagenomic binning, comparative biology and taxonomic classification.</title>
        <authorList>
            <person name="Goeker M."/>
        </authorList>
    </citation>
    <scope>NUCLEOTIDE SEQUENCE [LARGE SCALE GENOMIC DNA]</scope>
    <source>
        <strain evidence="2 3">DSM 21056</strain>
    </source>
</reference>
<dbReference type="AlphaFoldDB" id="A0A4Q8D263"/>
<dbReference type="InterPro" id="IPR029058">
    <property type="entry name" value="AB_hydrolase_fold"/>
</dbReference>
<evidence type="ECO:0000259" key="1">
    <source>
        <dbReference type="Pfam" id="PF12146"/>
    </source>
</evidence>
<keyword evidence="2" id="KW-0378">Hydrolase</keyword>
<protein>
    <submittedName>
        <fullName evidence="2">Serine aminopeptidase S33 family</fullName>
    </submittedName>
</protein>
<dbReference type="GO" id="GO:0004177">
    <property type="term" value="F:aminopeptidase activity"/>
    <property type="evidence" value="ECO:0007669"/>
    <property type="project" value="UniProtKB-KW"/>
</dbReference>
<feature type="domain" description="Serine aminopeptidase S33" evidence="1">
    <location>
        <begin position="72"/>
        <end position="188"/>
    </location>
</feature>
<keyword evidence="2" id="KW-0031">Aminopeptidase</keyword>
<dbReference type="Gene3D" id="3.40.50.1820">
    <property type="entry name" value="alpha/beta hydrolase"/>
    <property type="match status" value="1"/>
</dbReference>
<keyword evidence="2" id="KW-0645">Protease</keyword>
<dbReference type="Proteomes" id="UP000292298">
    <property type="component" value="Unassembled WGS sequence"/>
</dbReference>
<dbReference type="EMBL" id="SHLI01000001">
    <property type="protein sequence ID" value="RZU99377.1"/>
    <property type="molecule type" value="Genomic_DNA"/>
</dbReference>
<organism evidence="2 3">
    <name type="scientific">Spiribacter vilamensis</name>
    <dbReference type="NCBI Taxonomy" id="531306"/>
    <lineage>
        <taxon>Bacteria</taxon>
        <taxon>Pseudomonadati</taxon>
        <taxon>Pseudomonadota</taxon>
        <taxon>Gammaproteobacteria</taxon>
        <taxon>Chromatiales</taxon>
        <taxon>Ectothiorhodospiraceae</taxon>
        <taxon>Spiribacter</taxon>
    </lineage>
</organism>
<dbReference type="PANTHER" id="PTHR22946">
    <property type="entry name" value="DIENELACTONE HYDROLASE DOMAIN-CONTAINING PROTEIN-RELATED"/>
    <property type="match status" value="1"/>
</dbReference>
<evidence type="ECO:0000313" key="2">
    <source>
        <dbReference type="EMBL" id="RZU99377.1"/>
    </source>
</evidence>
<dbReference type="InterPro" id="IPR022742">
    <property type="entry name" value="Hydrolase_4"/>
</dbReference>
<dbReference type="RefSeq" id="WP_239016238.1">
    <property type="nucleotide sequence ID" value="NZ_SHLI01000001.1"/>
</dbReference>
<dbReference type="Pfam" id="PF12146">
    <property type="entry name" value="Hydrolase_4"/>
    <property type="match status" value="1"/>
</dbReference>
<evidence type="ECO:0000313" key="3">
    <source>
        <dbReference type="Proteomes" id="UP000292298"/>
    </source>
</evidence>
<name>A0A4Q8D263_9GAMM</name>
<gene>
    <name evidence="2" type="ORF">EV698_1665</name>
</gene>
<dbReference type="SUPFAM" id="SSF53474">
    <property type="entry name" value="alpha/beta-Hydrolases"/>
    <property type="match status" value="1"/>
</dbReference>
<comment type="caution">
    <text evidence="2">The sequence shown here is derived from an EMBL/GenBank/DDBJ whole genome shotgun (WGS) entry which is preliminary data.</text>
</comment>
<dbReference type="InterPro" id="IPR050261">
    <property type="entry name" value="FrsA_esterase"/>
</dbReference>
<proteinExistence type="predicted"/>
<accession>A0A4Q8D263</accession>